<evidence type="ECO:0000256" key="1">
    <source>
        <dbReference type="SAM" id="MobiDB-lite"/>
    </source>
</evidence>
<feature type="region of interest" description="Disordered" evidence="1">
    <location>
        <begin position="1"/>
        <end position="22"/>
    </location>
</feature>
<evidence type="ECO:0000256" key="2">
    <source>
        <dbReference type="SAM" id="Phobius"/>
    </source>
</evidence>
<reference evidence="3" key="1">
    <citation type="submission" date="2023-04" db="EMBL/GenBank/DDBJ databases">
        <title>Comparative genomic analysis of Cohnella hashimotonis sp. nov., isolated from the International Space Station.</title>
        <authorList>
            <person name="Venkateswaran K."/>
            <person name="Simpson A."/>
        </authorList>
    </citation>
    <scope>NUCLEOTIDE SEQUENCE</scope>
    <source>
        <strain evidence="3">F6_2S_P_1</strain>
    </source>
</reference>
<dbReference type="Proteomes" id="UP001161691">
    <property type="component" value="Unassembled WGS sequence"/>
</dbReference>
<dbReference type="RefSeq" id="WP_282909656.1">
    <property type="nucleotide sequence ID" value="NZ_JAGRPV010000001.1"/>
</dbReference>
<proteinExistence type="predicted"/>
<keyword evidence="2" id="KW-0472">Membrane</keyword>
<organism evidence="3 4">
    <name type="scientific">Cohnella hashimotonis</name>
    <dbReference type="NCBI Taxonomy" id="2826895"/>
    <lineage>
        <taxon>Bacteria</taxon>
        <taxon>Bacillati</taxon>
        <taxon>Bacillota</taxon>
        <taxon>Bacilli</taxon>
        <taxon>Bacillales</taxon>
        <taxon>Paenibacillaceae</taxon>
        <taxon>Cohnella</taxon>
    </lineage>
</organism>
<dbReference type="EMBL" id="JAGRPV010000001">
    <property type="protein sequence ID" value="MDI4646845.1"/>
    <property type="molecule type" value="Genomic_DNA"/>
</dbReference>
<evidence type="ECO:0000313" key="4">
    <source>
        <dbReference type="Proteomes" id="UP001161691"/>
    </source>
</evidence>
<keyword evidence="2" id="KW-0812">Transmembrane</keyword>
<gene>
    <name evidence="3" type="ORF">KB449_17860</name>
</gene>
<feature type="transmembrane region" description="Helical" evidence="2">
    <location>
        <begin position="29"/>
        <end position="50"/>
    </location>
</feature>
<feature type="compositionally biased region" description="Polar residues" evidence="1">
    <location>
        <begin position="1"/>
        <end position="16"/>
    </location>
</feature>
<accession>A0ABT6TJ43</accession>
<protein>
    <submittedName>
        <fullName evidence="3">Uncharacterized protein</fullName>
    </submittedName>
</protein>
<sequence length="145" mass="16402">MMNSPPLTETRAQIGSTERPPRRAARRSVVPFICLWLLLIGAGVAGTVWYTGQQREQVSAQLQRQTASQIAAMQQDYRARLDKLESDYAAQMTQLSSKVEALNELLTFTQDNASDKTDNSNKLYTQISELKKQLEQLKKELDVLK</sequence>
<keyword evidence="4" id="KW-1185">Reference proteome</keyword>
<comment type="caution">
    <text evidence="3">The sequence shown here is derived from an EMBL/GenBank/DDBJ whole genome shotgun (WGS) entry which is preliminary data.</text>
</comment>
<name>A0ABT6TJ43_9BACL</name>
<keyword evidence="2" id="KW-1133">Transmembrane helix</keyword>
<evidence type="ECO:0000313" key="3">
    <source>
        <dbReference type="EMBL" id="MDI4646845.1"/>
    </source>
</evidence>